<dbReference type="AlphaFoldDB" id="A0A6V8LW73"/>
<accession>A0A6V8LW73</accession>
<reference evidence="1 2" key="1">
    <citation type="submission" date="2020-04" db="EMBL/GenBank/DDBJ databases">
        <authorList>
            <consortium name="Desulfovibrio sp. FSS-1 genome sequencing consortium"/>
            <person name="Shimoshige H."/>
            <person name="Kobayashi H."/>
            <person name="Maekawa T."/>
        </authorList>
    </citation>
    <scope>NUCLEOTIDE SEQUENCE [LARGE SCALE GENOMIC DNA]</scope>
    <source>
        <strain evidence="1 2">SIID29052-01</strain>
    </source>
</reference>
<protein>
    <submittedName>
        <fullName evidence="1">Uncharacterized protein</fullName>
    </submittedName>
</protein>
<organism evidence="1 2">
    <name type="scientific">Fundidesulfovibrio magnetotacticus</name>
    <dbReference type="NCBI Taxonomy" id="2730080"/>
    <lineage>
        <taxon>Bacteria</taxon>
        <taxon>Pseudomonadati</taxon>
        <taxon>Thermodesulfobacteriota</taxon>
        <taxon>Desulfovibrionia</taxon>
        <taxon>Desulfovibrionales</taxon>
        <taxon>Desulfovibrionaceae</taxon>
        <taxon>Fundidesulfovibrio</taxon>
    </lineage>
</organism>
<name>A0A6V8LW73_9BACT</name>
<keyword evidence="2" id="KW-1185">Reference proteome</keyword>
<evidence type="ECO:0000313" key="1">
    <source>
        <dbReference type="EMBL" id="GFK94309.1"/>
    </source>
</evidence>
<dbReference type="RefSeq" id="WP_173084260.1">
    <property type="nucleotide sequence ID" value="NZ_BLTE01000009.1"/>
</dbReference>
<evidence type="ECO:0000313" key="2">
    <source>
        <dbReference type="Proteomes" id="UP000494245"/>
    </source>
</evidence>
<dbReference type="EMBL" id="BLTE01000009">
    <property type="protein sequence ID" value="GFK94309.1"/>
    <property type="molecule type" value="Genomic_DNA"/>
</dbReference>
<comment type="caution">
    <text evidence="1">The sequence shown here is derived from an EMBL/GenBank/DDBJ whole genome shotgun (WGS) entry which is preliminary data.</text>
</comment>
<dbReference type="Proteomes" id="UP000494245">
    <property type="component" value="Unassembled WGS sequence"/>
</dbReference>
<reference evidence="1 2" key="2">
    <citation type="submission" date="2020-05" db="EMBL/GenBank/DDBJ databases">
        <title>Draft genome sequence of Desulfovibrio sp. strainFSS-1.</title>
        <authorList>
            <person name="Shimoshige H."/>
            <person name="Kobayashi H."/>
            <person name="Maekawa T."/>
        </authorList>
    </citation>
    <scope>NUCLEOTIDE SEQUENCE [LARGE SCALE GENOMIC DNA]</scope>
    <source>
        <strain evidence="1 2">SIID29052-01</strain>
    </source>
</reference>
<gene>
    <name evidence="1" type="ORF">NNJEOMEG_02151</name>
</gene>
<sequence>MLQFNALVQLPNETSNHQVLMVCNEWIAGSPHSKLKRELEEHKHEEHGYSITTPQEEFTSERIIADEYDLVGVKYCTFDDDGNIWRSEIVSNKRNTAHNISIRVYSESHSPQFQKPDAKKPYLIKMLLENLDRQLIMAGSASHNLGF</sequence>
<proteinExistence type="predicted"/>